<keyword evidence="3" id="KW-1278">Translocase</keyword>
<dbReference type="InterPro" id="IPR044492">
    <property type="entry name" value="P_typ_ATPase_HD_dom"/>
</dbReference>
<dbReference type="InterPro" id="IPR001757">
    <property type="entry name" value="P_typ_ATPase"/>
</dbReference>
<keyword evidence="2 6" id="KW-0812">Transmembrane</keyword>
<dbReference type="InterPro" id="IPR036412">
    <property type="entry name" value="HAD-like_sf"/>
</dbReference>
<feature type="transmembrane region" description="Helical" evidence="6">
    <location>
        <begin position="577"/>
        <end position="598"/>
    </location>
</feature>
<feature type="transmembrane region" description="Helical" evidence="6">
    <location>
        <begin position="73"/>
        <end position="96"/>
    </location>
</feature>
<sequence length="603" mass="66408">MQACLVGDNSFAALLTANAKIVKRENSRLRLGLNKLISILAAITLPLFFLIFMKNYYTSYDWPNTLVLTAGAIIGMIPEGLVLLTEVAFALAAFNLGKNNCLLQKTAAVEILASTDILCLDKTGTITDGRMQVSGILLCDAETCSDITLTGKEKLAALALYILQANKVDNLTAAAINTAFGKYAPIMRDWQDKLGGWEELIPFSSEKKYTAVRWPQVTYYLGAAEFILAQTPALSKLQPRLKELSRLAYRVLLLAEKENQAEIKPLALILLTDGIRPDAARIFNYFKAQNVDVKIISGDNPETVRALADKANFPFALTACDLSSYGAEADYDYLIRNYNLFGRVSPGQKKQLLAAYQAAGKVVTMTGDGVNDIPALKKADCAVAMCAGADACRRSADIVLLDNQLAHLITAVYEGRRVINNIKLVASLFLTKTFYSSLLCLLYLCLPLKYPLYPVDLTLISTLTIGIPAFFLTLQANKAKVKGDFWRDVYKRALIPSLIAFLYICLWEILLQHYPTLAIMRSWAVLLTLAASAFALLTYSARPFNCRRFVLITVLLTAFILLLLIMPEFFALPFLPLAAAIKAAAVFVGVFLTVYFVLNLGIN</sequence>
<protein>
    <submittedName>
        <fullName evidence="7">HAD-IC family P-type ATPase</fullName>
    </submittedName>
</protein>
<dbReference type="NCBIfam" id="TIGR01494">
    <property type="entry name" value="ATPase_P-type"/>
    <property type="match status" value="1"/>
</dbReference>
<dbReference type="SUPFAM" id="SSF56784">
    <property type="entry name" value="HAD-like"/>
    <property type="match status" value="1"/>
</dbReference>
<evidence type="ECO:0000313" key="7">
    <source>
        <dbReference type="EMBL" id="WEG36216.1"/>
    </source>
</evidence>
<dbReference type="InterPro" id="IPR023299">
    <property type="entry name" value="ATPase_P-typ_cyto_dom_N"/>
</dbReference>
<evidence type="ECO:0000256" key="1">
    <source>
        <dbReference type="ARBA" id="ARBA00004141"/>
    </source>
</evidence>
<feature type="transmembrane region" description="Helical" evidence="6">
    <location>
        <begin position="33"/>
        <end position="53"/>
    </location>
</feature>
<organism evidence="7 8">
    <name type="scientific">Amygdalobacter indicium</name>
    <dbReference type="NCBI Taxonomy" id="3029272"/>
    <lineage>
        <taxon>Bacteria</taxon>
        <taxon>Bacillati</taxon>
        <taxon>Bacillota</taxon>
        <taxon>Clostridia</taxon>
        <taxon>Eubacteriales</taxon>
        <taxon>Oscillospiraceae</taxon>
        <taxon>Amygdalobacter</taxon>
    </lineage>
</organism>
<dbReference type="SUPFAM" id="SSF81665">
    <property type="entry name" value="Calcium ATPase, transmembrane domain M"/>
    <property type="match status" value="1"/>
</dbReference>
<dbReference type="PRINTS" id="PR00119">
    <property type="entry name" value="CATATPASE"/>
</dbReference>
<dbReference type="InterPro" id="IPR023214">
    <property type="entry name" value="HAD_sf"/>
</dbReference>
<dbReference type="SFLD" id="SFLDF00027">
    <property type="entry name" value="p-type_atpase"/>
    <property type="match status" value="1"/>
</dbReference>
<dbReference type="PRINTS" id="PR00120">
    <property type="entry name" value="HATPASE"/>
</dbReference>
<dbReference type="EMBL" id="CP118868">
    <property type="protein sequence ID" value="WEG36216.1"/>
    <property type="molecule type" value="Genomic_DNA"/>
</dbReference>
<dbReference type="Gene3D" id="3.40.50.1000">
    <property type="entry name" value="HAD superfamily/HAD-like"/>
    <property type="match status" value="1"/>
</dbReference>
<dbReference type="Proteomes" id="UP001220478">
    <property type="component" value="Chromosome"/>
</dbReference>
<comment type="subcellular location">
    <subcellularLocation>
        <location evidence="1">Membrane</location>
        <topology evidence="1">Multi-pass membrane protein</topology>
    </subcellularLocation>
</comment>
<dbReference type="Gene3D" id="1.20.1110.10">
    <property type="entry name" value="Calcium-transporting ATPase, transmembrane domain"/>
    <property type="match status" value="1"/>
</dbReference>
<feature type="transmembrane region" description="Helical" evidence="6">
    <location>
        <begin position="549"/>
        <end position="571"/>
    </location>
</feature>
<keyword evidence="8" id="KW-1185">Reference proteome</keyword>
<evidence type="ECO:0000313" key="8">
    <source>
        <dbReference type="Proteomes" id="UP001220478"/>
    </source>
</evidence>
<feature type="transmembrane region" description="Helical" evidence="6">
    <location>
        <begin position="424"/>
        <end position="444"/>
    </location>
</feature>
<dbReference type="Pfam" id="PF00702">
    <property type="entry name" value="Hydrolase"/>
    <property type="match status" value="1"/>
</dbReference>
<feature type="transmembrane region" description="Helical" evidence="6">
    <location>
        <begin position="450"/>
        <end position="472"/>
    </location>
</feature>
<name>A0ABY8C6H7_9FIRM</name>
<evidence type="ECO:0000256" key="6">
    <source>
        <dbReference type="SAM" id="Phobius"/>
    </source>
</evidence>
<evidence type="ECO:0000256" key="3">
    <source>
        <dbReference type="ARBA" id="ARBA00022967"/>
    </source>
</evidence>
<feature type="transmembrane region" description="Helical" evidence="6">
    <location>
        <begin position="493"/>
        <end position="511"/>
    </location>
</feature>
<dbReference type="PROSITE" id="PS00154">
    <property type="entry name" value="ATPASE_E1_E2"/>
    <property type="match status" value="1"/>
</dbReference>
<evidence type="ECO:0000256" key="5">
    <source>
        <dbReference type="ARBA" id="ARBA00023136"/>
    </source>
</evidence>
<dbReference type="InterPro" id="IPR018303">
    <property type="entry name" value="ATPase_P-typ_P_site"/>
</dbReference>
<evidence type="ECO:0000256" key="2">
    <source>
        <dbReference type="ARBA" id="ARBA00022692"/>
    </source>
</evidence>
<dbReference type="Gene3D" id="3.40.1110.10">
    <property type="entry name" value="Calcium-transporting ATPase, cytoplasmic domain N"/>
    <property type="match status" value="1"/>
</dbReference>
<reference evidence="7 8" key="1">
    <citation type="submission" date="2023-02" db="EMBL/GenBank/DDBJ databases">
        <title>Novel Oscillospiraceae bacterial genomes.</title>
        <authorList>
            <person name="Srinivasan S."/>
            <person name="Austin M.N."/>
            <person name="Fiedler T.L."/>
            <person name="Strenk S.M."/>
            <person name="Agnew K.J."/>
            <person name="Nagana Gowda G.A."/>
            <person name="Raftery D."/>
            <person name="Beamer M.A."/>
            <person name="Achilles S.L."/>
            <person name="Wiesenfeld H.C."/>
            <person name="Fredricks D.N."/>
            <person name="Hillier S.L."/>
        </authorList>
    </citation>
    <scope>NUCLEOTIDE SEQUENCE [LARGE SCALE GENOMIC DNA]</scope>
    <source>
        <strain evidence="7 8">CHIC02 1186E3-8</strain>
    </source>
</reference>
<dbReference type="PANTHER" id="PTHR42861">
    <property type="entry name" value="CALCIUM-TRANSPORTING ATPASE"/>
    <property type="match status" value="1"/>
</dbReference>
<dbReference type="RefSeq" id="WP_315572254.1">
    <property type="nucleotide sequence ID" value="NZ_CP118868.1"/>
</dbReference>
<dbReference type="SFLD" id="SFLDS00003">
    <property type="entry name" value="Haloacid_Dehalogenase"/>
    <property type="match status" value="1"/>
</dbReference>
<dbReference type="SUPFAM" id="SSF81660">
    <property type="entry name" value="Metal cation-transporting ATPase, ATP-binding domain N"/>
    <property type="match status" value="1"/>
</dbReference>
<proteinExistence type="predicted"/>
<keyword evidence="4 6" id="KW-1133">Transmembrane helix</keyword>
<dbReference type="InterPro" id="IPR023298">
    <property type="entry name" value="ATPase_P-typ_TM_dom_sf"/>
</dbReference>
<feature type="transmembrane region" description="Helical" evidence="6">
    <location>
        <begin position="517"/>
        <end position="537"/>
    </location>
</feature>
<keyword evidence="5 6" id="KW-0472">Membrane</keyword>
<evidence type="ECO:0000256" key="4">
    <source>
        <dbReference type="ARBA" id="ARBA00022989"/>
    </source>
</evidence>
<gene>
    <name evidence="7" type="ORF">PYS61_03650</name>
</gene>
<accession>A0ABY8C6H7</accession>
<dbReference type="SFLD" id="SFLDG00002">
    <property type="entry name" value="C1.7:_P-type_atpase_like"/>
    <property type="match status" value="1"/>
</dbReference>